<dbReference type="Proteomes" id="UP000266693">
    <property type="component" value="Unassembled WGS sequence"/>
</dbReference>
<dbReference type="EMBL" id="QWLV01000002">
    <property type="protein sequence ID" value="RHW18470.1"/>
    <property type="molecule type" value="Genomic_DNA"/>
</dbReference>
<comment type="caution">
    <text evidence="1">The sequence shown here is derived from an EMBL/GenBank/DDBJ whole genome shotgun (WGS) entry which is preliminary data.</text>
</comment>
<organism evidence="1 2">
    <name type="scientific">Sphingomonas gilva</name>
    <dbReference type="NCBI Taxonomy" id="2305907"/>
    <lineage>
        <taxon>Bacteria</taxon>
        <taxon>Pseudomonadati</taxon>
        <taxon>Pseudomonadota</taxon>
        <taxon>Alphaproteobacteria</taxon>
        <taxon>Sphingomonadales</taxon>
        <taxon>Sphingomonadaceae</taxon>
        <taxon>Sphingomonas</taxon>
    </lineage>
</organism>
<protein>
    <submittedName>
        <fullName evidence="1">Uncharacterized protein</fullName>
    </submittedName>
</protein>
<proteinExistence type="predicted"/>
<sequence length="110" mass="11500">MNLTDVLDSLEPAIEALERALDRPDPQAIAVASELLGASLAPLRTASGAIVAEHADRFAAALARVEGLRARIAVLADFDRERLAIAAQSRAGLAGPVYARNGRMRLVSGG</sequence>
<evidence type="ECO:0000313" key="2">
    <source>
        <dbReference type="Proteomes" id="UP000266693"/>
    </source>
</evidence>
<keyword evidence="2" id="KW-1185">Reference proteome</keyword>
<evidence type="ECO:0000313" key="1">
    <source>
        <dbReference type="EMBL" id="RHW18470.1"/>
    </source>
</evidence>
<accession>A0A396RPK8</accession>
<dbReference type="RefSeq" id="WP_118863660.1">
    <property type="nucleotide sequence ID" value="NZ_QWLV01000002.1"/>
</dbReference>
<reference evidence="1 2" key="1">
    <citation type="submission" date="2018-08" db="EMBL/GenBank/DDBJ databases">
        <title>The multiple taxonomic identification of Sphingomonas gilva.</title>
        <authorList>
            <person name="Zhu D."/>
            <person name="Zheng S."/>
        </authorList>
    </citation>
    <scope>NUCLEOTIDE SEQUENCE [LARGE SCALE GENOMIC DNA]</scope>
    <source>
        <strain evidence="1 2">ZDH117</strain>
    </source>
</reference>
<dbReference type="AlphaFoldDB" id="A0A396RPK8"/>
<gene>
    <name evidence="1" type="ORF">D1610_08475</name>
</gene>
<name>A0A396RPK8_9SPHN</name>